<evidence type="ECO:0000256" key="2">
    <source>
        <dbReference type="ARBA" id="ARBA00022694"/>
    </source>
</evidence>
<dbReference type="PIRSF" id="PIRSF001430">
    <property type="entry name" value="tRNA_psdUrid_synth"/>
    <property type="match status" value="1"/>
</dbReference>
<keyword evidence="2 4" id="KW-0819">tRNA processing</keyword>
<dbReference type="HAMAP" id="MF_00171">
    <property type="entry name" value="TruA"/>
    <property type="match status" value="1"/>
</dbReference>
<dbReference type="InterPro" id="IPR020103">
    <property type="entry name" value="PsdUridine_synth_cat_dom_sf"/>
</dbReference>
<keyword evidence="8" id="KW-1185">Reference proteome</keyword>
<feature type="domain" description="Pseudouridine synthase I TruA alpha/beta" evidence="6">
    <location>
        <begin position="8"/>
        <end position="103"/>
    </location>
</feature>
<organism evidence="7 8">
    <name type="scientific">Geomobilimonas luticola</name>
    <dbReference type="NCBI Taxonomy" id="1114878"/>
    <lineage>
        <taxon>Bacteria</taxon>
        <taxon>Pseudomonadati</taxon>
        <taxon>Thermodesulfobacteriota</taxon>
        <taxon>Desulfuromonadia</taxon>
        <taxon>Geobacterales</taxon>
        <taxon>Geobacteraceae</taxon>
        <taxon>Geomobilimonas</taxon>
    </lineage>
</organism>
<dbReference type="EMBL" id="JAHCVK010000009">
    <property type="protein sequence ID" value="MBT0654342.1"/>
    <property type="molecule type" value="Genomic_DNA"/>
</dbReference>
<comment type="subunit">
    <text evidence="4">Homodimer.</text>
</comment>
<dbReference type="Proteomes" id="UP000756860">
    <property type="component" value="Unassembled WGS sequence"/>
</dbReference>
<protein>
    <recommendedName>
        <fullName evidence="4">tRNA pseudouridine synthase A</fullName>
        <ecNumber evidence="4">5.4.99.12</ecNumber>
    </recommendedName>
    <alternativeName>
        <fullName evidence="4">tRNA pseudouridine(38-40) synthase</fullName>
    </alternativeName>
    <alternativeName>
        <fullName evidence="4">tRNA pseudouridylate synthase I</fullName>
    </alternativeName>
    <alternativeName>
        <fullName evidence="4">tRNA-uridine isomerase I</fullName>
    </alternativeName>
</protein>
<evidence type="ECO:0000256" key="1">
    <source>
        <dbReference type="ARBA" id="ARBA00009375"/>
    </source>
</evidence>
<proteinExistence type="inferred from homology"/>
<evidence type="ECO:0000313" key="7">
    <source>
        <dbReference type="EMBL" id="MBT0654342.1"/>
    </source>
</evidence>
<dbReference type="CDD" id="cd02570">
    <property type="entry name" value="PseudoU_synth_EcTruA"/>
    <property type="match status" value="1"/>
</dbReference>
<dbReference type="PANTHER" id="PTHR11142:SF0">
    <property type="entry name" value="TRNA PSEUDOURIDINE SYNTHASE-LIKE 1"/>
    <property type="match status" value="1"/>
</dbReference>
<dbReference type="Pfam" id="PF01416">
    <property type="entry name" value="PseudoU_synth_1"/>
    <property type="match status" value="2"/>
</dbReference>
<gene>
    <name evidence="4 7" type="primary">truA</name>
    <name evidence="7" type="ORF">KI810_14855</name>
</gene>
<evidence type="ECO:0000259" key="6">
    <source>
        <dbReference type="Pfam" id="PF01416"/>
    </source>
</evidence>
<evidence type="ECO:0000256" key="5">
    <source>
        <dbReference type="RuleBase" id="RU003792"/>
    </source>
</evidence>
<dbReference type="InterPro" id="IPR020097">
    <property type="entry name" value="PsdUridine_synth_TruA_a/b_dom"/>
</dbReference>
<sequence>MRNIKLVIEYDGTNYAGWQLQPNGVTVQQVMEEALTTLLHEPVRLHGSGRTDAGVHARGMVACFTTYRTIPLRAFSDGLNSLLPPDIAVRESAEVTPDFHPRYAATGKLYRYTIHAGRRRSPLSRLYAWHLRGELDLDAMRRAALFMVGEHDFAALRGAGCAAKTTVRRVDGIAIEKQGELVTIDVRGSGFLRHMVRNMVGTLVEVGQGRRVADSIPALLAAGERGGAGATAPACGLCLVEVYY</sequence>
<comment type="catalytic activity">
    <reaction evidence="4 5">
        <text>uridine(38/39/40) in tRNA = pseudouridine(38/39/40) in tRNA</text>
        <dbReference type="Rhea" id="RHEA:22376"/>
        <dbReference type="Rhea" id="RHEA-COMP:10085"/>
        <dbReference type="Rhea" id="RHEA-COMP:10087"/>
        <dbReference type="ChEBI" id="CHEBI:65314"/>
        <dbReference type="ChEBI" id="CHEBI:65315"/>
        <dbReference type="EC" id="5.4.99.12"/>
    </reaction>
</comment>
<dbReference type="InterPro" id="IPR020094">
    <property type="entry name" value="TruA/RsuA/RluB/E/F_N"/>
</dbReference>
<dbReference type="Gene3D" id="3.30.70.660">
    <property type="entry name" value="Pseudouridine synthase I, catalytic domain, C-terminal subdomain"/>
    <property type="match status" value="1"/>
</dbReference>
<comment type="caution">
    <text evidence="4">Lacks conserved residue(s) required for the propagation of feature annotation.</text>
</comment>
<evidence type="ECO:0000256" key="4">
    <source>
        <dbReference type="HAMAP-Rule" id="MF_00171"/>
    </source>
</evidence>
<feature type="domain" description="Pseudouridine synthase I TruA alpha/beta" evidence="6">
    <location>
        <begin position="147"/>
        <end position="244"/>
    </location>
</feature>
<dbReference type="GO" id="GO:0160147">
    <property type="term" value="F:tRNA pseudouridine(38-40) synthase activity"/>
    <property type="evidence" value="ECO:0007669"/>
    <property type="project" value="UniProtKB-EC"/>
</dbReference>
<feature type="binding site" evidence="4">
    <location>
        <position position="110"/>
    </location>
    <ligand>
        <name>substrate</name>
    </ligand>
</feature>
<evidence type="ECO:0000256" key="3">
    <source>
        <dbReference type="ARBA" id="ARBA00023235"/>
    </source>
</evidence>
<accession>A0ABS5SJ24</accession>
<evidence type="ECO:0000313" key="8">
    <source>
        <dbReference type="Proteomes" id="UP000756860"/>
    </source>
</evidence>
<dbReference type="PANTHER" id="PTHR11142">
    <property type="entry name" value="PSEUDOURIDYLATE SYNTHASE"/>
    <property type="match status" value="1"/>
</dbReference>
<dbReference type="SUPFAM" id="SSF55120">
    <property type="entry name" value="Pseudouridine synthase"/>
    <property type="match status" value="1"/>
</dbReference>
<feature type="active site" description="Nucleophile" evidence="4">
    <location>
        <position position="52"/>
    </location>
</feature>
<dbReference type="Gene3D" id="3.30.70.580">
    <property type="entry name" value="Pseudouridine synthase I, catalytic domain, N-terminal subdomain"/>
    <property type="match status" value="1"/>
</dbReference>
<dbReference type="InterPro" id="IPR020095">
    <property type="entry name" value="PsdUridine_synth_TruA_C"/>
</dbReference>
<dbReference type="NCBIfam" id="TIGR00071">
    <property type="entry name" value="hisT_truA"/>
    <property type="match status" value="1"/>
</dbReference>
<comment type="similarity">
    <text evidence="1 4 5">Belongs to the tRNA pseudouridine synthase TruA family.</text>
</comment>
<dbReference type="EC" id="5.4.99.12" evidence="4"/>
<comment type="caution">
    <text evidence="7">The sequence shown here is derived from an EMBL/GenBank/DDBJ whole genome shotgun (WGS) entry which is preliminary data.</text>
</comment>
<dbReference type="RefSeq" id="WP_214176347.1">
    <property type="nucleotide sequence ID" value="NZ_JAHCVK010000009.1"/>
</dbReference>
<keyword evidence="3 4" id="KW-0413">Isomerase</keyword>
<dbReference type="InterPro" id="IPR001406">
    <property type="entry name" value="PsdUridine_synth_TruA"/>
</dbReference>
<comment type="function">
    <text evidence="4">Formation of pseudouridine at positions 38, 39 and 40 in the anticodon stem and loop of transfer RNAs.</text>
</comment>
<reference evidence="7 8" key="1">
    <citation type="submission" date="2021-05" db="EMBL/GenBank/DDBJ databases">
        <title>The draft genome of Geobacter luticola JCM 17780.</title>
        <authorList>
            <person name="Xu Z."/>
            <person name="Masuda Y."/>
            <person name="Itoh H."/>
            <person name="Senoo K."/>
        </authorList>
    </citation>
    <scope>NUCLEOTIDE SEQUENCE [LARGE SCALE GENOMIC DNA]</scope>
    <source>
        <strain evidence="7 8">JCM 17780</strain>
    </source>
</reference>
<name>A0ABS5SJ24_9BACT</name>